<evidence type="ECO:0000313" key="1">
    <source>
        <dbReference type="EMBL" id="ELU42284.1"/>
    </source>
</evidence>
<dbReference type="HOGENOM" id="CLU_2147569_0_0_1"/>
<organism evidence="1 2">
    <name type="scientific">Thanatephorus cucumeris (strain AG1-IA)</name>
    <name type="common">Rice sheath blight fungus</name>
    <name type="synonym">Rhizoctonia solani</name>
    <dbReference type="NCBI Taxonomy" id="983506"/>
    <lineage>
        <taxon>Eukaryota</taxon>
        <taxon>Fungi</taxon>
        <taxon>Dikarya</taxon>
        <taxon>Basidiomycota</taxon>
        <taxon>Agaricomycotina</taxon>
        <taxon>Agaricomycetes</taxon>
        <taxon>Cantharellales</taxon>
        <taxon>Ceratobasidiaceae</taxon>
        <taxon>Rhizoctonia</taxon>
        <taxon>Rhizoctonia solani AG-1</taxon>
    </lineage>
</organism>
<dbReference type="Proteomes" id="UP000011668">
    <property type="component" value="Unassembled WGS sequence"/>
</dbReference>
<keyword evidence="2" id="KW-1185">Reference proteome</keyword>
<protein>
    <submittedName>
        <fullName evidence="1">Uncharacterized protein</fullName>
    </submittedName>
</protein>
<proteinExistence type="predicted"/>
<dbReference type="AlphaFoldDB" id="L8X111"/>
<evidence type="ECO:0000313" key="2">
    <source>
        <dbReference type="Proteomes" id="UP000011668"/>
    </source>
</evidence>
<name>L8X111_THACA</name>
<reference evidence="1 2" key="1">
    <citation type="journal article" date="2013" name="Nat. Commun.">
        <title>The evolution and pathogenic mechanisms of the rice sheath blight pathogen.</title>
        <authorList>
            <person name="Zheng A."/>
            <person name="Lin R."/>
            <person name="Xu L."/>
            <person name="Qin P."/>
            <person name="Tang C."/>
            <person name="Ai P."/>
            <person name="Zhang D."/>
            <person name="Liu Y."/>
            <person name="Sun Z."/>
            <person name="Feng H."/>
            <person name="Wang Y."/>
            <person name="Chen Y."/>
            <person name="Liang X."/>
            <person name="Fu R."/>
            <person name="Li Q."/>
            <person name="Zhang J."/>
            <person name="Yu X."/>
            <person name="Xie Z."/>
            <person name="Ding L."/>
            <person name="Guan P."/>
            <person name="Tang J."/>
            <person name="Liang Y."/>
            <person name="Wang S."/>
            <person name="Deng Q."/>
            <person name="Li S."/>
            <person name="Zhu J."/>
            <person name="Wang L."/>
            <person name="Liu H."/>
            <person name="Li P."/>
        </authorList>
    </citation>
    <scope>NUCLEOTIDE SEQUENCE [LARGE SCALE GENOMIC DNA]</scope>
    <source>
        <strain evidence="2">AG-1 IA</strain>
    </source>
</reference>
<accession>L8X111</accession>
<gene>
    <name evidence="1" type="ORF">AG1IA_03685</name>
</gene>
<comment type="caution">
    <text evidence="1">The sequence shown here is derived from an EMBL/GenBank/DDBJ whole genome shotgun (WGS) entry which is preliminary data.</text>
</comment>
<sequence>MWLGFSRDKIWRALRGDLPFTKRWRVLQGVSTLSNFEYWNPACICIWVATGLLSMSHKWTLTATLDVRAHLLAPLMIDRQGIRSHSEDSKSFLTHQLCPKEIGPEFESNREA</sequence>
<dbReference type="EMBL" id="AFRT01000869">
    <property type="protein sequence ID" value="ELU42284.1"/>
    <property type="molecule type" value="Genomic_DNA"/>
</dbReference>